<reference evidence="1 2" key="1">
    <citation type="journal article" date="2008" name="Appl. Environ. Microbiol.">
        <title>Genome of the epsilonproteobacterial chemolithoautotroph Sulfurimonas denitrificans.</title>
        <authorList>
            <person name="Sievert S.M."/>
            <person name="Scott K.M."/>
            <person name="Klotz M.G."/>
            <person name="Chain P.S.G."/>
            <person name="Hauser L.J."/>
            <person name="Hemp J."/>
            <person name="Huegler M."/>
            <person name="Land M."/>
            <person name="Lapidus A."/>
            <person name="Larimer F.W."/>
            <person name="Lucas S."/>
            <person name="Malfatti S.A."/>
            <person name="Meyer F."/>
            <person name="Paulsen I.T."/>
            <person name="Ren Q."/>
            <person name="Simon J."/>
            <person name="Bailey K."/>
            <person name="Diaz E."/>
            <person name="Fitzpatrick K.A."/>
            <person name="Glover B."/>
            <person name="Gwatney N."/>
            <person name="Korajkic A."/>
            <person name="Long A."/>
            <person name="Mobberley J.M."/>
            <person name="Pantry S.N."/>
            <person name="Pazder G."/>
            <person name="Peterson S."/>
            <person name="Quintanilla J.D."/>
            <person name="Sprinkle R."/>
            <person name="Stephens J."/>
            <person name="Thomas P."/>
            <person name="Vaughn R."/>
            <person name="Weber M.J."/>
            <person name="Wooten L.L."/>
        </authorList>
    </citation>
    <scope>NUCLEOTIDE SEQUENCE [LARGE SCALE GENOMIC DNA]</scope>
    <source>
        <strain evidence="2">ATCC 33889 / DSM 1251</strain>
    </source>
</reference>
<dbReference type="eggNOG" id="COG4968">
    <property type="taxonomic scope" value="Bacteria"/>
</dbReference>
<proteinExistence type="predicted"/>
<dbReference type="Proteomes" id="UP000002714">
    <property type="component" value="Chromosome"/>
</dbReference>
<dbReference type="InterPro" id="IPR012902">
    <property type="entry name" value="N_methyl_site"/>
</dbReference>
<dbReference type="SUPFAM" id="SSF54523">
    <property type="entry name" value="Pili subunits"/>
    <property type="match status" value="1"/>
</dbReference>
<dbReference type="HOGENOM" id="CLU_917751_0_0_7"/>
<dbReference type="AlphaFoldDB" id="Q30TJ1"/>
<dbReference type="RefSeq" id="WP_011372044.1">
    <property type="nucleotide sequence ID" value="NC_007575.1"/>
</dbReference>
<dbReference type="KEGG" id="tdn:Suden_0409"/>
<dbReference type="OrthoDB" id="5372496at2"/>
<accession>Q30TJ1</accession>
<dbReference type="STRING" id="326298.Suden_0409"/>
<sequence length="300" mass="32773">MSRAAFTMLELLFVILIMGLLANYGVELLSKAYKNFIFTSINNSLQANSAMAVENIAARLQYRIKDSVIARGTDGTFQGLEANSDSTAPILEWVGYDAEGFRGNTTPMPHWSGIIDIGLSTSTALVSPATDTAKVETLINTLSNGTSGVSSAALYFIGSDSDIQTGYGWNGAISTQNKAMHPIRRDVAAPQNFIPINGATGADNNFTGVDVYEYYQLAWSAYAVGISDYNVITKTGTLMLYYNYQPWRGQTYLRDATAVMLMQNVSTFRFMAAGSVLKIEVCVKADLMEDYSLCKEKTLF</sequence>
<gene>
    <name evidence="1" type="ordered locus">Suden_0409</name>
</gene>
<name>Q30TJ1_SULDN</name>
<dbReference type="InterPro" id="IPR045584">
    <property type="entry name" value="Pilin-like"/>
</dbReference>
<dbReference type="EMBL" id="CP000153">
    <property type="protein sequence ID" value="ABB43690.1"/>
    <property type="molecule type" value="Genomic_DNA"/>
</dbReference>
<keyword evidence="2" id="KW-1185">Reference proteome</keyword>
<evidence type="ECO:0000313" key="2">
    <source>
        <dbReference type="Proteomes" id="UP000002714"/>
    </source>
</evidence>
<evidence type="ECO:0000313" key="1">
    <source>
        <dbReference type="EMBL" id="ABB43690.1"/>
    </source>
</evidence>
<evidence type="ECO:0008006" key="3">
    <source>
        <dbReference type="Google" id="ProtNLM"/>
    </source>
</evidence>
<dbReference type="NCBIfam" id="TIGR02532">
    <property type="entry name" value="IV_pilin_GFxxxE"/>
    <property type="match status" value="1"/>
</dbReference>
<organism evidence="1 2">
    <name type="scientific">Sulfurimonas denitrificans (strain ATCC 33889 / DSM 1251)</name>
    <name type="common">Thiomicrospira denitrificans (strain ATCC 33889 / DSM 1251)</name>
    <dbReference type="NCBI Taxonomy" id="326298"/>
    <lineage>
        <taxon>Bacteria</taxon>
        <taxon>Pseudomonadati</taxon>
        <taxon>Campylobacterota</taxon>
        <taxon>Epsilonproteobacteria</taxon>
        <taxon>Campylobacterales</taxon>
        <taxon>Sulfurimonadaceae</taxon>
        <taxon>Sulfurimonas</taxon>
    </lineage>
</organism>
<protein>
    <recommendedName>
        <fullName evidence="3">Protein containing prepilin-type N-cleavage/methylation domain protein</fullName>
    </recommendedName>
</protein>